<dbReference type="InterPro" id="IPR036986">
    <property type="entry name" value="S4_RNA-bd_sf"/>
</dbReference>
<evidence type="ECO:0000259" key="11">
    <source>
        <dbReference type="Pfam" id="PF01479"/>
    </source>
</evidence>
<evidence type="ECO:0000256" key="10">
    <source>
        <dbReference type="RuleBase" id="RU363036"/>
    </source>
</evidence>
<dbReference type="PANTHER" id="PTHR11766">
    <property type="entry name" value="TYROSYL-TRNA SYNTHETASE"/>
    <property type="match status" value="1"/>
</dbReference>
<proteinExistence type="inferred from homology"/>
<evidence type="ECO:0000256" key="3">
    <source>
        <dbReference type="ARBA" id="ARBA00022741"/>
    </source>
</evidence>
<dbReference type="SUPFAM" id="SSF52374">
    <property type="entry name" value="Nucleotidylyl transferase"/>
    <property type="match status" value="1"/>
</dbReference>
<evidence type="ECO:0000256" key="5">
    <source>
        <dbReference type="ARBA" id="ARBA00022917"/>
    </source>
</evidence>
<organism evidence="12 13">
    <name type="scientific">Candidatus Jorgensenbacteria bacterium GW2011_GWF2_41_8</name>
    <dbReference type="NCBI Taxonomy" id="1618667"/>
    <lineage>
        <taxon>Bacteria</taxon>
        <taxon>Candidatus Joergenseniibacteriota</taxon>
    </lineage>
</organism>
<evidence type="ECO:0000256" key="4">
    <source>
        <dbReference type="ARBA" id="ARBA00022840"/>
    </source>
</evidence>
<comment type="catalytic activity">
    <reaction evidence="7">
        <text>tRNA(Tyr) + L-tyrosine + ATP = L-tyrosyl-tRNA(Tyr) + AMP + diphosphate + H(+)</text>
        <dbReference type="Rhea" id="RHEA:10220"/>
        <dbReference type="Rhea" id="RHEA-COMP:9706"/>
        <dbReference type="Rhea" id="RHEA-COMP:9707"/>
        <dbReference type="ChEBI" id="CHEBI:15378"/>
        <dbReference type="ChEBI" id="CHEBI:30616"/>
        <dbReference type="ChEBI" id="CHEBI:33019"/>
        <dbReference type="ChEBI" id="CHEBI:58315"/>
        <dbReference type="ChEBI" id="CHEBI:78442"/>
        <dbReference type="ChEBI" id="CHEBI:78536"/>
        <dbReference type="ChEBI" id="CHEBI:456215"/>
        <dbReference type="EC" id="6.1.1.1"/>
    </reaction>
</comment>
<dbReference type="SUPFAM" id="SSF55174">
    <property type="entry name" value="Alpha-L RNA-binding motif"/>
    <property type="match status" value="1"/>
</dbReference>
<dbReference type="Proteomes" id="UP000033856">
    <property type="component" value="Unassembled WGS sequence"/>
</dbReference>
<dbReference type="InterPro" id="IPR014729">
    <property type="entry name" value="Rossmann-like_a/b/a_fold"/>
</dbReference>
<dbReference type="NCBIfam" id="TIGR00234">
    <property type="entry name" value="tyrS"/>
    <property type="match status" value="1"/>
</dbReference>
<keyword evidence="3 10" id="KW-0547">Nucleotide-binding</keyword>
<dbReference type="GO" id="GO:0005829">
    <property type="term" value="C:cytosol"/>
    <property type="evidence" value="ECO:0007669"/>
    <property type="project" value="TreeGrafter"/>
</dbReference>
<name>A0A0G0XMS6_9BACT</name>
<dbReference type="GO" id="GO:0004831">
    <property type="term" value="F:tyrosine-tRNA ligase activity"/>
    <property type="evidence" value="ECO:0007669"/>
    <property type="project" value="UniProtKB-UniRule"/>
</dbReference>
<dbReference type="PATRIC" id="fig|1618667.3.peg.51"/>
<protein>
    <recommendedName>
        <fullName evidence="1 8">Tyrosine--tRNA ligase</fullName>
        <ecNumber evidence="1 8">6.1.1.1</ecNumber>
    </recommendedName>
</protein>
<dbReference type="Pfam" id="PF01479">
    <property type="entry name" value="S4"/>
    <property type="match status" value="1"/>
</dbReference>
<evidence type="ECO:0000256" key="7">
    <source>
        <dbReference type="ARBA" id="ARBA00048248"/>
    </source>
</evidence>
<dbReference type="AlphaFoldDB" id="A0A0G0XMS6"/>
<dbReference type="PROSITE" id="PS50889">
    <property type="entry name" value="S4"/>
    <property type="match status" value="1"/>
</dbReference>
<keyword evidence="2 10" id="KW-0436">Ligase</keyword>
<dbReference type="PRINTS" id="PR01040">
    <property type="entry name" value="TRNASYNTHTYR"/>
</dbReference>
<dbReference type="GO" id="GO:0003723">
    <property type="term" value="F:RNA binding"/>
    <property type="evidence" value="ECO:0007669"/>
    <property type="project" value="UniProtKB-KW"/>
</dbReference>
<dbReference type="Gene3D" id="3.40.50.620">
    <property type="entry name" value="HUPs"/>
    <property type="match status" value="1"/>
</dbReference>
<dbReference type="EMBL" id="LCCD01000002">
    <property type="protein sequence ID" value="KKS25777.1"/>
    <property type="molecule type" value="Genomic_DNA"/>
</dbReference>
<dbReference type="InterPro" id="IPR002942">
    <property type="entry name" value="S4_RNA-bd"/>
</dbReference>
<dbReference type="EC" id="6.1.1.1" evidence="1 8"/>
<dbReference type="GO" id="GO:0005524">
    <property type="term" value="F:ATP binding"/>
    <property type="evidence" value="ECO:0007669"/>
    <property type="project" value="UniProtKB-KW"/>
</dbReference>
<dbReference type="PANTHER" id="PTHR11766:SF1">
    <property type="entry name" value="TYROSINE--TRNA LIGASE"/>
    <property type="match status" value="1"/>
</dbReference>
<keyword evidence="6 10" id="KW-0030">Aminoacyl-tRNA synthetase</keyword>
<evidence type="ECO:0000256" key="6">
    <source>
        <dbReference type="ARBA" id="ARBA00023146"/>
    </source>
</evidence>
<keyword evidence="9" id="KW-0694">RNA-binding</keyword>
<evidence type="ECO:0000256" key="1">
    <source>
        <dbReference type="ARBA" id="ARBA00013160"/>
    </source>
</evidence>
<dbReference type="InterPro" id="IPR024088">
    <property type="entry name" value="Tyr-tRNA-ligase_bac-type"/>
</dbReference>
<dbReference type="Gene3D" id="1.10.240.10">
    <property type="entry name" value="Tyrosyl-Transfer RNA Synthetase"/>
    <property type="match status" value="1"/>
</dbReference>
<sequence length="398" mass="45505">MFGSKIKTDENKINEILSRGVDRVEKREHLEKRLREGKKLRVKLGIDPTSQNIHIGRAVALWKLRAFQELGHQAILIIGDFTAQIGDTSDKSSERPMLSEEQVKTNMKTYFDQAFKILDKDKTETFYNSEWLKKLCAIDISKMADAFGLHEFEAREVISRRIKEGKRVSLREVLYPLFQGYDSVKVSADVELGGSDQWFNLLAGRSIQPLYGQQPQDILTTHLLEGTDKRKMSSSWGNVINITDEPNDMFGKVMRIYDGEDGIVIRRYLERATMMSMEEVRKLEQELKTGANPRDIKKRLAEEIVSLYYSVKVAREASDEWEKVFSNKELPSEMEEAKASGTVTTVIAGVFNVSNSEIKRLINEKAISVNGEAVSDWHYEVKKGDIIKVGSRRFVKIV</sequence>
<dbReference type="CDD" id="cd00805">
    <property type="entry name" value="TyrRS_core"/>
    <property type="match status" value="1"/>
</dbReference>
<dbReference type="Pfam" id="PF00579">
    <property type="entry name" value="tRNA-synt_1b"/>
    <property type="match status" value="1"/>
</dbReference>
<evidence type="ECO:0000313" key="12">
    <source>
        <dbReference type="EMBL" id="KKS25777.1"/>
    </source>
</evidence>
<dbReference type="InterPro" id="IPR002307">
    <property type="entry name" value="Tyr-tRNA-ligase"/>
</dbReference>
<keyword evidence="4 10" id="KW-0067">ATP-binding</keyword>
<evidence type="ECO:0000256" key="9">
    <source>
        <dbReference type="PROSITE-ProRule" id="PRU00182"/>
    </source>
</evidence>
<dbReference type="Gene3D" id="3.10.290.10">
    <property type="entry name" value="RNA-binding S4 domain"/>
    <property type="match status" value="1"/>
</dbReference>
<gene>
    <name evidence="12" type="ORF">UU83_C0002G0025</name>
</gene>
<comment type="similarity">
    <text evidence="10">Belongs to the class-I aminoacyl-tRNA synthetase family.</text>
</comment>
<dbReference type="InterPro" id="IPR002305">
    <property type="entry name" value="aa-tRNA-synth_Ic"/>
</dbReference>
<dbReference type="CDD" id="cd00165">
    <property type="entry name" value="S4"/>
    <property type="match status" value="1"/>
</dbReference>
<accession>A0A0G0XMS6</accession>
<reference evidence="12 13" key="1">
    <citation type="journal article" date="2015" name="Nature">
        <title>rRNA introns, odd ribosomes, and small enigmatic genomes across a large radiation of phyla.</title>
        <authorList>
            <person name="Brown C.T."/>
            <person name="Hug L.A."/>
            <person name="Thomas B.C."/>
            <person name="Sharon I."/>
            <person name="Castelle C.J."/>
            <person name="Singh A."/>
            <person name="Wilkins M.J."/>
            <person name="Williams K.H."/>
            <person name="Banfield J.F."/>
        </authorList>
    </citation>
    <scope>NUCLEOTIDE SEQUENCE [LARGE SCALE GENOMIC DNA]</scope>
</reference>
<feature type="domain" description="RNA-binding S4" evidence="11">
    <location>
        <begin position="353"/>
        <end position="387"/>
    </location>
</feature>
<dbReference type="GO" id="GO:0006437">
    <property type="term" value="P:tyrosyl-tRNA aminoacylation"/>
    <property type="evidence" value="ECO:0007669"/>
    <property type="project" value="UniProtKB-UniRule"/>
</dbReference>
<evidence type="ECO:0000313" key="13">
    <source>
        <dbReference type="Proteomes" id="UP000033856"/>
    </source>
</evidence>
<comment type="caution">
    <text evidence="12">The sequence shown here is derived from an EMBL/GenBank/DDBJ whole genome shotgun (WGS) entry which is preliminary data.</text>
</comment>
<evidence type="ECO:0000256" key="8">
    <source>
        <dbReference type="NCBIfam" id="TIGR00234"/>
    </source>
</evidence>
<evidence type="ECO:0000256" key="2">
    <source>
        <dbReference type="ARBA" id="ARBA00022598"/>
    </source>
</evidence>
<keyword evidence="5 10" id="KW-0648">Protein biosynthesis</keyword>